<protein>
    <submittedName>
        <fullName evidence="4">GNAT family N-acetyltransferase</fullName>
    </submittedName>
</protein>
<dbReference type="InterPro" id="IPR000182">
    <property type="entry name" value="GNAT_dom"/>
</dbReference>
<dbReference type="Proteomes" id="UP000295345">
    <property type="component" value="Unassembled WGS sequence"/>
</dbReference>
<dbReference type="Gene3D" id="3.40.630.30">
    <property type="match status" value="1"/>
</dbReference>
<keyword evidence="1 4" id="KW-0808">Transferase</keyword>
<dbReference type="RefSeq" id="WP_132821166.1">
    <property type="nucleotide sequence ID" value="NZ_SMKI01000430.1"/>
</dbReference>
<dbReference type="AlphaFoldDB" id="A0A4V2Y127"/>
<evidence type="ECO:0000313" key="4">
    <source>
        <dbReference type="EMBL" id="TDC67165.1"/>
    </source>
</evidence>
<evidence type="ECO:0000256" key="2">
    <source>
        <dbReference type="ARBA" id="ARBA00023315"/>
    </source>
</evidence>
<evidence type="ECO:0000256" key="1">
    <source>
        <dbReference type="ARBA" id="ARBA00022679"/>
    </source>
</evidence>
<dbReference type="OrthoDB" id="3389160at2"/>
<dbReference type="PANTHER" id="PTHR43877:SF2">
    <property type="entry name" value="AMINOALKYLPHOSPHONATE N-ACETYLTRANSFERASE-RELATED"/>
    <property type="match status" value="1"/>
</dbReference>
<comment type="caution">
    <text evidence="4">The sequence shown here is derived from an EMBL/GenBank/DDBJ whole genome shotgun (WGS) entry which is preliminary data.</text>
</comment>
<organism evidence="4 5">
    <name type="scientific">Streptomyces hainanensis</name>
    <dbReference type="NCBI Taxonomy" id="402648"/>
    <lineage>
        <taxon>Bacteria</taxon>
        <taxon>Bacillati</taxon>
        <taxon>Actinomycetota</taxon>
        <taxon>Actinomycetes</taxon>
        <taxon>Kitasatosporales</taxon>
        <taxon>Streptomycetaceae</taxon>
        <taxon>Streptomyces</taxon>
    </lineage>
</organism>
<evidence type="ECO:0000259" key="3">
    <source>
        <dbReference type="PROSITE" id="PS51186"/>
    </source>
</evidence>
<dbReference type="Pfam" id="PF00583">
    <property type="entry name" value="Acetyltransf_1"/>
    <property type="match status" value="1"/>
</dbReference>
<dbReference type="SUPFAM" id="SSF55729">
    <property type="entry name" value="Acyl-CoA N-acyltransferases (Nat)"/>
    <property type="match status" value="1"/>
</dbReference>
<keyword evidence="5" id="KW-1185">Reference proteome</keyword>
<gene>
    <name evidence="4" type="ORF">E1283_29145</name>
</gene>
<proteinExistence type="predicted"/>
<name>A0A4V2Y127_9ACTN</name>
<evidence type="ECO:0000313" key="5">
    <source>
        <dbReference type="Proteomes" id="UP000295345"/>
    </source>
</evidence>
<accession>A0A4V2Y127</accession>
<keyword evidence="2" id="KW-0012">Acyltransferase</keyword>
<dbReference type="InterPro" id="IPR016181">
    <property type="entry name" value="Acyl_CoA_acyltransferase"/>
</dbReference>
<dbReference type="PROSITE" id="PS51186">
    <property type="entry name" value="GNAT"/>
    <property type="match status" value="1"/>
</dbReference>
<reference evidence="4 5" key="1">
    <citation type="submission" date="2019-03" db="EMBL/GenBank/DDBJ databases">
        <title>Draft genome sequences of novel Actinobacteria.</title>
        <authorList>
            <person name="Sahin N."/>
            <person name="Ay H."/>
            <person name="Saygin H."/>
        </authorList>
    </citation>
    <scope>NUCLEOTIDE SEQUENCE [LARGE SCALE GENOMIC DNA]</scope>
    <source>
        <strain evidence="4 5">DSM 41900</strain>
    </source>
</reference>
<dbReference type="PANTHER" id="PTHR43877">
    <property type="entry name" value="AMINOALKYLPHOSPHONATE N-ACETYLTRANSFERASE-RELATED-RELATED"/>
    <property type="match status" value="1"/>
</dbReference>
<dbReference type="InterPro" id="IPR050832">
    <property type="entry name" value="Bact_Acetyltransf"/>
</dbReference>
<sequence>MTTTTTPVRLTTGPELLAAVDDLADLLVDAVAGGSSVGFLADLDHAGAAAWWAGRAPLVADGRGTVWLARDPVDGRALGTVSLVREAMPNGRHRAEVVKLMVRREARGRGTATALLAAAEAAAVAEGLTLLMLDTETGSPAERLYARRGWIRYGVVPGHATDPTGVPLPTTFFYKSLSAA</sequence>
<feature type="domain" description="N-acetyltransferase" evidence="3">
    <location>
        <begin position="8"/>
        <end position="169"/>
    </location>
</feature>
<dbReference type="GO" id="GO:0016747">
    <property type="term" value="F:acyltransferase activity, transferring groups other than amino-acyl groups"/>
    <property type="evidence" value="ECO:0007669"/>
    <property type="project" value="InterPro"/>
</dbReference>
<dbReference type="EMBL" id="SMKI01000430">
    <property type="protein sequence ID" value="TDC67165.1"/>
    <property type="molecule type" value="Genomic_DNA"/>
</dbReference>